<organism evidence="1 2">
    <name type="scientific">Steccherinum ochraceum</name>
    <dbReference type="NCBI Taxonomy" id="92696"/>
    <lineage>
        <taxon>Eukaryota</taxon>
        <taxon>Fungi</taxon>
        <taxon>Dikarya</taxon>
        <taxon>Basidiomycota</taxon>
        <taxon>Agaricomycotina</taxon>
        <taxon>Agaricomycetes</taxon>
        <taxon>Polyporales</taxon>
        <taxon>Steccherinaceae</taxon>
        <taxon>Steccherinum</taxon>
    </lineage>
</organism>
<gene>
    <name evidence="1" type="ORF">EIP91_006044</name>
</gene>
<accession>A0A4V2MVL6</accession>
<proteinExistence type="predicted"/>
<sequence length="957" mass="108311">MEKLLRDIESDVASITLSRSSQSESTLRGLGTVSGKAIMAVGKFALQSIERVTIQNRLRKISEQLQTEEGYLTPDMYEDVLELQRIGLYSKRIRLQAWDLILTLMERRRTERMVDVILKWPSVEVQLLLRQLSVFKLSGWTLHPARFTYVQVPPESSHRLRSTTRDDDLAYSYRSVFGAILKRDSRLLHDLFSVEEFVLIQTNTAIHADTPEDGWGPADAAGSLDHFFDYLASEHNSPLRTKSWELPPPASDFINFLSSGGPQQVRVVVVYIMDALRPFTTTAPFPLATLSLLARHSKLSSANLVHPVLSILWFCLHLLLQSQFAVVLFEAADFLDVLQEMFLCDFPGSHRDAVRTVDIARKDMRLLTCMILGVLSAKAGYPSLARRLRDDRTRFFMSIFLPFVGQYHEVNAFRLPHCVTDPPDDKREFYHMLLEYLSAADEEQDAWDVLLADLQLGLQRVVVQLVRYRLCGRGFLESGAVTILDPLDVPKFSQPTDYNKRLTTLRAVIQRVYHRDSQLLHLWIDCRSLAILQTDFVKNDIVEADGLRIFFDGLAAQDFDVYYASKLPKLESTYVDYLSTAPLAQVEVVVRYVMKAFSTFLNLDSAVESVEDVLDAHPNLRRKDLLHPILPFLQFTAHLAYASSTASQLFLDSGLPEALLCNTLTANPRRNERDLATLHTRYLLVLGALAIHHPSTIREHIQKFCTSFDLFMRQTIPTALATQLCLFQPSTYPCIDLSHQIIALIPPASGASIPTLHPIPTSPGDTPWSTIISVFEPSYSAHLPADQVNSTRDKHWAAKQVLLFAACAPETHWKPLTQILSHVPAGMTLMYSYIMSTYLHHFDARPGPFRYKAFATRPEDDVNSFLRDLLDVSRQAGFTVVHPVDRFIMLSMAATHGIRKAVEALGMDAMLKLVALVTSGWYDMGTELTSEQKSQRNKCCGRMTVQIQSITDNVYED</sequence>
<dbReference type="OrthoDB" id="3001418at2759"/>
<keyword evidence="2" id="KW-1185">Reference proteome</keyword>
<dbReference type="AlphaFoldDB" id="A0A4V2MVL6"/>
<evidence type="ECO:0000313" key="1">
    <source>
        <dbReference type="EMBL" id="TCD63057.1"/>
    </source>
</evidence>
<reference evidence="1 2" key="1">
    <citation type="submission" date="2018-11" db="EMBL/GenBank/DDBJ databases">
        <title>Genome assembly of Steccherinum ochraceum LE-BIN_3174, the white-rot fungus of the Steccherinaceae family (The Residual Polyporoid clade, Polyporales, Basidiomycota).</title>
        <authorList>
            <person name="Fedorova T.V."/>
            <person name="Glazunova O.A."/>
            <person name="Landesman E.O."/>
            <person name="Moiseenko K.V."/>
            <person name="Psurtseva N.V."/>
            <person name="Savinova O.S."/>
            <person name="Shakhova N.V."/>
            <person name="Tyazhelova T.V."/>
            <person name="Vasina D.V."/>
        </authorList>
    </citation>
    <scope>NUCLEOTIDE SEQUENCE [LARGE SCALE GENOMIC DNA]</scope>
    <source>
        <strain evidence="1 2">LE-BIN_3174</strain>
    </source>
</reference>
<name>A0A4V2MVL6_9APHY</name>
<evidence type="ECO:0000313" key="2">
    <source>
        <dbReference type="Proteomes" id="UP000292702"/>
    </source>
</evidence>
<protein>
    <submittedName>
        <fullName evidence="1">Uncharacterized protein</fullName>
    </submittedName>
</protein>
<comment type="caution">
    <text evidence="1">The sequence shown here is derived from an EMBL/GenBank/DDBJ whole genome shotgun (WGS) entry which is preliminary data.</text>
</comment>
<dbReference type="EMBL" id="RWJN01000325">
    <property type="protein sequence ID" value="TCD63057.1"/>
    <property type="molecule type" value="Genomic_DNA"/>
</dbReference>
<dbReference type="Proteomes" id="UP000292702">
    <property type="component" value="Unassembled WGS sequence"/>
</dbReference>